<evidence type="ECO:0000313" key="20">
    <source>
        <dbReference type="Proteomes" id="UP000824219"/>
    </source>
</evidence>
<keyword evidence="11" id="KW-0325">Glycoprotein</keyword>
<dbReference type="AlphaFoldDB" id="A0A9D3SCR9"/>
<proteinExistence type="inferred from homology"/>
<organism evidence="19 20">
    <name type="scientific">Hemibagrus wyckioides</name>
    <dbReference type="NCBI Taxonomy" id="337641"/>
    <lineage>
        <taxon>Eukaryota</taxon>
        <taxon>Metazoa</taxon>
        <taxon>Chordata</taxon>
        <taxon>Craniata</taxon>
        <taxon>Vertebrata</taxon>
        <taxon>Euteleostomi</taxon>
        <taxon>Actinopterygii</taxon>
        <taxon>Neopterygii</taxon>
        <taxon>Teleostei</taxon>
        <taxon>Ostariophysi</taxon>
        <taxon>Siluriformes</taxon>
        <taxon>Bagridae</taxon>
        <taxon>Hemibagrus</taxon>
    </lineage>
</organism>
<evidence type="ECO:0000256" key="6">
    <source>
        <dbReference type="ARBA" id="ARBA00022692"/>
    </source>
</evidence>
<dbReference type="InterPro" id="IPR002403">
    <property type="entry name" value="Cyt_P450_E_grp-IV"/>
</dbReference>
<dbReference type="Pfam" id="PF00067">
    <property type="entry name" value="p450"/>
    <property type="match status" value="1"/>
</dbReference>
<dbReference type="EMBL" id="JAHKSW010000020">
    <property type="protein sequence ID" value="KAG7319671.1"/>
    <property type="molecule type" value="Genomic_DNA"/>
</dbReference>
<feature type="compositionally biased region" description="Low complexity" evidence="17">
    <location>
        <begin position="597"/>
        <end position="611"/>
    </location>
</feature>
<dbReference type="GO" id="GO:0005385">
    <property type="term" value="F:zinc ion transmembrane transporter activity"/>
    <property type="evidence" value="ECO:0007669"/>
    <property type="project" value="TreeGrafter"/>
</dbReference>
<comment type="similarity">
    <text evidence="3">Belongs to the cytochrome P450 family.</text>
</comment>
<evidence type="ECO:0000256" key="2">
    <source>
        <dbReference type="ARBA" id="ARBA00006939"/>
    </source>
</evidence>
<dbReference type="GO" id="GO:0005506">
    <property type="term" value="F:iron ion binding"/>
    <property type="evidence" value="ECO:0007669"/>
    <property type="project" value="InterPro"/>
</dbReference>
<dbReference type="GO" id="GO:0020037">
    <property type="term" value="F:heme binding"/>
    <property type="evidence" value="ECO:0007669"/>
    <property type="project" value="InterPro"/>
</dbReference>
<gene>
    <name evidence="19" type="ORF">KOW79_016814</name>
</gene>
<dbReference type="GO" id="GO:0004497">
    <property type="term" value="F:monooxygenase activity"/>
    <property type="evidence" value="ECO:0007669"/>
    <property type="project" value="InterPro"/>
</dbReference>
<reference evidence="19 20" key="1">
    <citation type="submission" date="2021-06" db="EMBL/GenBank/DDBJ databases">
        <title>Chromosome-level genome assembly of the red-tail catfish (Hemibagrus wyckioides).</title>
        <authorList>
            <person name="Shao F."/>
        </authorList>
    </citation>
    <scope>NUCLEOTIDE SEQUENCE [LARGE SCALE GENOMIC DNA]</scope>
    <source>
        <strain evidence="19">EC202008001</strain>
        <tissue evidence="19">Blood</tissue>
    </source>
</reference>
<feature type="transmembrane region" description="Helical" evidence="18">
    <location>
        <begin position="1013"/>
        <end position="1034"/>
    </location>
</feature>
<evidence type="ECO:0000256" key="18">
    <source>
        <dbReference type="SAM" id="Phobius"/>
    </source>
</evidence>
<keyword evidence="8 18" id="KW-1133">Transmembrane helix</keyword>
<dbReference type="InterPro" id="IPR050799">
    <property type="entry name" value="ZIP_Transporter"/>
</dbReference>
<evidence type="ECO:0000256" key="17">
    <source>
        <dbReference type="SAM" id="MobiDB-lite"/>
    </source>
</evidence>
<dbReference type="InterPro" id="IPR001128">
    <property type="entry name" value="Cyt_P450"/>
</dbReference>
<evidence type="ECO:0000256" key="15">
    <source>
        <dbReference type="ARBA" id="ARBA00042779"/>
    </source>
</evidence>
<evidence type="ECO:0000256" key="16">
    <source>
        <dbReference type="PIRSR" id="PIRSR602403-1"/>
    </source>
</evidence>
<evidence type="ECO:0000256" key="11">
    <source>
        <dbReference type="ARBA" id="ARBA00023180"/>
    </source>
</evidence>
<comment type="cofactor">
    <cofactor evidence="16">
        <name>heme</name>
        <dbReference type="ChEBI" id="CHEBI:30413"/>
    </cofactor>
</comment>
<feature type="transmembrane region" description="Helical" evidence="18">
    <location>
        <begin position="740"/>
        <end position="762"/>
    </location>
</feature>
<dbReference type="PRINTS" id="PR00465">
    <property type="entry name" value="EP450IV"/>
</dbReference>
<feature type="compositionally biased region" description="Polar residues" evidence="17">
    <location>
        <begin position="586"/>
        <end position="596"/>
    </location>
</feature>
<evidence type="ECO:0000256" key="1">
    <source>
        <dbReference type="ARBA" id="ARBA00004651"/>
    </source>
</evidence>
<dbReference type="GO" id="GO:0140410">
    <property type="term" value="F:monoatomic cation:bicarbonate symporter activity"/>
    <property type="evidence" value="ECO:0007669"/>
    <property type="project" value="TreeGrafter"/>
</dbReference>
<keyword evidence="5 16" id="KW-0349">Heme</keyword>
<evidence type="ECO:0000256" key="14">
    <source>
        <dbReference type="ARBA" id="ARBA00041704"/>
    </source>
</evidence>
<dbReference type="Proteomes" id="UP000824219">
    <property type="component" value="Linkage Group LG20"/>
</dbReference>
<evidence type="ECO:0000256" key="9">
    <source>
        <dbReference type="ARBA" id="ARBA00023004"/>
    </source>
</evidence>
<dbReference type="Pfam" id="PF02535">
    <property type="entry name" value="Zip"/>
    <property type="match status" value="1"/>
</dbReference>
<dbReference type="PROSITE" id="PS00086">
    <property type="entry name" value="CYTOCHROME_P450"/>
    <property type="match status" value="1"/>
</dbReference>
<keyword evidence="20" id="KW-1185">Reference proteome</keyword>
<feature type="region of interest" description="Disordered" evidence="17">
    <location>
        <begin position="574"/>
        <end position="630"/>
    </location>
</feature>
<evidence type="ECO:0000256" key="8">
    <source>
        <dbReference type="ARBA" id="ARBA00022989"/>
    </source>
</evidence>
<evidence type="ECO:0000256" key="3">
    <source>
        <dbReference type="ARBA" id="ARBA00010617"/>
    </source>
</evidence>
<feature type="compositionally biased region" description="Basic and acidic residues" evidence="17">
    <location>
        <begin position="612"/>
        <end position="624"/>
    </location>
</feature>
<evidence type="ECO:0000256" key="7">
    <source>
        <dbReference type="ARBA" id="ARBA00022723"/>
    </source>
</evidence>
<evidence type="ECO:0000256" key="5">
    <source>
        <dbReference type="ARBA" id="ARBA00022617"/>
    </source>
</evidence>
<evidence type="ECO:0000313" key="19">
    <source>
        <dbReference type="EMBL" id="KAG7319671.1"/>
    </source>
</evidence>
<comment type="similarity">
    <text evidence="2">Belongs to the ZIP transporter (TC 2.A.5) family.</text>
</comment>
<dbReference type="InterPro" id="IPR017972">
    <property type="entry name" value="Cyt_P450_CS"/>
</dbReference>
<dbReference type="InterPro" id="IPR036396">
    <property type="entry name" value="Cyt_P450_sf"/>
</dbReference>
<dbReference type="PANTHER" id="PTHR12191:SF22">
    <property type="entry name" value="ZINC TRANSPORTER ZIP6"/>
    <property type="match status" value="1"/>
</dbReference>
<protein>
    <recommendedName>
        <fullName evidence="13">Zinc transporter ZIP6</fullName>
    </recommendedName>
    <alternativeName>
        <fullName evidence="15">Solute carrier family 39 member 6</fullName>
    </alternativeName>
    <alternativeName>
        <fullName evidence="14">Zrt- and Irt-like protein 6</fullName>
    </alternativeName>
</protein>
<comment type="catalytic activity">
    <reaction evidence="12">
        <text>Zn(2+)(in) = Zn(2+)(out)</text>
        <dbReference type="Rhea" id="RHEA:29351"/>
        <dbReference type="ChEBI" id="CHEBI:29105"/>
    </reaction>
</comment>
<keyword evidence="7 16" id="KW-0479">Metal-binding</keyword>
<dbReference type="GO" id="GO:0005886">
    <property type="term" value="C:plasma membrane"/>
    <property type="evidence" value="ECO:0007669"/>
    <property type="project" value="UniProtKB-SubCell"/>
</dbReference>
<dbReference type="OrthoDB" id="6692864at2759"/>
<sequence length="1110" mass="125038">MLEILLTVPFGIASLLLLLLLFSRRRREGEPPLIKGWIPFLGKALEFRKDSYQFLQQLQKCHGDVFTVLIAGKYMTFVMNPLLYPAVIKQGKQLDFHEFSDAAASSTFGYPPTRTARFPGLSDKIQRSYLLLQGSTLNSLTHKMMENLQIVLQKDFMPGHAERKECEWQQEDLYKFCERVMFEATFLTLYGQPPHTNIDAHLQRESWIEVLLKNFRKFDAMFPLLIAGIPIGLLGKTKSIREQIIRLFHPHKMAEWTSPSEFIQARLDLFEQYDTLKDPDKAAHHFAILWASVGNTISAGFWCLYHLLSSPQAFSVVREEIIAMFGDKEPESILGQDTLTQEQLEKQIYLESAINESLRLSSISMNIRVVQDDFCLHLNPHFAVCVRKGDIIALYPQSTHLDPDIYPNPQEYHFDRFVENGKLKTEFFKGSQRVRYYHMPFGSGATMCPGRFFAITELKQFLSIILLIYDMQLTAGQQHATMDKSRAVVKPKSAVFLLCITEWLLFSKNHCSTNGSLDMVPDSDGSAAGQPLLDGCECVNPDSISVKKSQLDIHHNLYIKRDSDASAILTTPSYVAKSRRSERSSDNLMDSSQPNATRSTTTYHTENTSTHNLDDHNHHDKNEHTPLSSNFSQECQNATMILQTHGMSQEMTLSVNDFSFLCPALLVQVDFKSCLLHAEKQSEHKDHFHHHHDEASGKSQKNSSIYMAWIGGFLSITIISLLALAGGVLIPLINKVCFNFLLSFLVALAVGTLSGDALLHLIPHSQGHHKHHHVASESMEHGIHGNSEDTLKPVWTGLTALGGVYVMFLIEHFLTLAKMFKDKKQKVQKRADLAAEMLDSQNVPVTADPNVKPVDDSELNGRHAWGQGLPEEEEVMLSQGCYTDEDCENKCHSHFHDTVGQSDEQHHHHHNYHHILHHHHSQNHHPHTLTHRHTHSYSVQHFENAGVATLAWMVIMGDGLHNFSDGLAIGAAFTEGLSSGLSTSVAVFCHELPHELGDFAVLLKAGMSVKQAILYNLLSAMMGYLGMVTGILIGHYAENVAMWIFALTAGLFMYVALVDMVPEMLHNDASEAGFSHYGFFVLQNAGILLGFGIMLVIAMFEHKIQLSIEF</sequence>
<keyword evidence="9 16" id="KW-0408">Iron</keyword>
<feature type="binding site" description="axial binding residue" evidence="16">
    <location>
        <position position="448"/>
    </location>
    <ligand>
        <name>heme</name>
        <dbReference type="ChEBI" id="CHEBI:30413"/>
    </ligand>
    <ligandPart>
        <name>Fe</name>
        <dbReference type="ChEBI" id="CHEBI:18248"/>
    </ligandPart>
</feature>
<comment type="subcellular location">
    <subcellularLocation>
        <location evidence="1">Cell membrane</location>
        <topology evidence="1">Multi-pass membrane protein</topology>
    </subcellularLocation>
</comment>
<name>A0A9D3SCR9_9TELE</name>
<feature type="transmembrane region" description="Helical" evidence="18">
    <location>
        <begin position="1040"/>
        <end position="1058"/>
    </location>
</feature>
<keyword evidence="4" id="KW-1003">Cell membrane</keyword>
<dbReference type="Gene3D" id="1.10.630.10">
    <property type="entry name" value="Cytochrome P450"/>
    <property type="match status" value="1"/>
</dbReference>
<dbReference type="SUPFAM" id="SSF48264">
    <property type="entry name" value="Cytochrome P450"/>
    <property type="match status" value="1"/>
</dbReference>
<dbReference type="GO" id="GO:0030003">
    <property type="term" value="P:intracellular monoatomic cation homeostasis"/>
    <property type="evidence" value="ECO:0007669"/>
    <property type="project" value="TreeGrafter"/>
</dbReference>
<accession>A0A9D3SCR9</accession>
<evidence type="ECO:0000256" key="13">
    <source>
        <dbReference type="ARBA" id="ARBA00039393"/>
    </source>
</evidence>
<feature type="transmembrane region" description="Helical" evidence="18">
    <location>
        <begin position="794"/>
        <end position="816"/>
    </location>
</feature>
<feature type="transmembrane region" description="Helical" evidence="18">
    <location>
        <begin position="1079"/>
        <end position="1100"/>
    </location>
</feature>
<feature type="transmembrane region" description="Helical" evidence="18">
    <location>
        <begin position="706"/>
        <end position="733"/>
    </location>
</feature>
<evidence type="ECO:0000256" key="4">
    <source>
        <dbReference type="ARBA" id="ARBA00022475"/>
    </source>
</evidence>
<keyword evidence="6 18" id="KW-0812">Transmembrane</keyword>
<keyword evidence="10 18" id="KW-0472">Membrane</keyword>
<evidence type="ECO:0000256" key="10">
    <source>
        <dbReference type="ARBA" id="ARBA00023136"/>
    </source>
</evidence>
<dbReference type="PANTHER" id="PTHR12191">
    <property type="entry name" value="SOLUTE CARRIER FAMILY 39"/>
    <property type="match status" value="1"/>
</dbReference>
<comment type="caution">
    <text evidence="19">The sequence shown here is derived from an EMBL/GenBank/DDBJ whole genome shotgun (WGS) entry which is preliminary data.</text>
</comment>
<dbReference type="GO" id="GO:0071578">
    <property type="term" value="P:zinc ion import across plasma membrane"/>
    <property type="evidence" value="ECO:0007669"/>
    <property type="project" value="TreeGrafter"/>
</dbReference>
<dbReference type="GO" id="GO:0016705">
    <property type="term" value="F:oxidoreductase activity, acting on paired donors, with incorporation or reduction of molecular oxygen"/>
    <property type="evidence" value="ECO:0007669"/>
    <property type="project" value="InterPro"/>
</dbReference>
<dbReference type="InterPro" id="IPR003689">
    <property type="entry name" value="ZIP"/>
</dbReference>
<evidence type="ECO:0000256" key="12">
    <source>
        <dbReference type="ARBA" id="ARBA00034634"/>
    </source>
</evidence>